<proteinExistence type="predicted"/>
<keyword evidence="9" id="KW-1185">Reference proteome</keyword>
<evidence type="ECO:0000259" key="7">
    <source>
        <dbReference type="PROSITE" id="PS50048"/>
    </source>
</evidence>
<reference evidence="8 9" key="1">
    <citation type="journal article" date="2015" name="Sci. Rep.">
        <title>Chromosome-level genome map provides insights into diverse defense mechanisms in the medicinal fungus Ganoderma sinense.</title>
        <authorList>
            <person name="Zhu Y."/>
            <person name="Xu J."/>
            <person name="Sun C."/>
            <person name="Zhou S."/>
            <person name="Xu H."/>
            <person name="Nelson D.R."/>
            <person name="Qian J."/>
            <person name="Song J."/>
            <person name="Luo H."/>
            <person name="Xiang L."/>
            <person name="Li Y."/>
            <person name="Xu Z."/>
            <person name="Ji A."/>
            <person name="Wang L."/>
            <person name="Lu S."/>
            <person name="Hayward A."/>
            <person name="Sun W."/>
            <person name="Li X."/>
            <person name="Schwartz D.C."/>
            <person name="Wang Y."/>
            <person name="Chen S."/>
        </authorList>
    </citation>
    <scope>NUCLEOTIDE SEQUENCE [LARGE SCALE GENOMIC DNA]</scope>
    <source>
        <strain evidence="8 9">ZZ0214-1</strain>
    </source>
</reference>
<gene>
    <name evidence="8" type="ORF">GSI_15210</name>
</gene>
<comment type="subcellular location">
    <subcellularLocation>
        <location evidence="1">Nucleus</location>
    </subcellularLocation>
</comment>
<dbReference type="GO" id="GO:0008270">
    <property type="term" value="F:zinc ion binding"/>
    <property type="evidence" value="ECO:0007669"/>
    <property type="project" value="InterPro"/>
</dbReference>
<evidence type="ECO:0000313" key="8">
    <source>
        <dbReference type="EMBL" id="PIL22521.1"/>
    </source>
</evidence>
<dbReference type="Gene3D" id="4.10.240.10">
    <property type="entry name" value="Zn(2)-C6 fungal-type DNA-binding domain"/>
    <property type="match status" value="1"/>
</dbReference>
<evidence type="ECO:0000256" key="2">
    <source>
        <dbReference type="ARBA" id="ARBA00022723"/>
    </source>
</evidence>
<dbReference type="PANTHER" id="PTHR47338">
    <property type="entry name" value="ZN(II)2CYS6 TRANSCRIPTION FACTOR (EUROFUNG)-RELATED"/>
    <property type="match status" value="1"/>
</dbReference>
<feature type="domain" description="Zn(2)-C6 fungal-type" evidence="7">
    <location>
        <begin position="195"/>
        <end position="228"/>
    </location>
</feature>
<dbReference type="GO" id="GO:0005634">
    <property type="term" value="C:nucleus"/>
    <property type="evidence" value="ECO:0007669"/>
    <property type="project" value="UniProtKB-SubCell"/>
</dbReference>
<name>A0A2G8RLZ2_9APHY</name>
<feature type="region of interest" description="Disordered" evidence="6">
    <location>
        <begin position="47"/>
        <end position="97"/>
    </location>
</feature>
<dbReference type="Pfam" id="PF00172">
    <property type="entry name" value="Zn_clus"/>
    <property type="match status" value="1"/>
</dbReference>
<evidence type="ECO:0000256" key="1">
    <source>
        <dbReference type="ARBA" id="ARBA00004123"/>
    </source>
</evidence>
<dbReference type="InterPro" id="IPR036864">
    <property type="entry name" value="Zn2-C6_fun-type_DNA-bd_sf"/>
</dbReference>
<dbReference type="InterPro" id="IPR050815">
    <property type="entry name" value="TF_fung"/>
</dbReference>
<dbReference type="InterPro" id="IPR001138">
    <property type="entry name" value="Zn2Cys6_DnaBD"/>
</dbReference>
<keyword evidence="4" id="KW-0804">Transcription</keyword>
<dbReference type="PROSITE" id="PS50048">
    <property type="entry name" value="ZN2_CY6_FUNGAL_2"/>
    <property type="match status" value="1"/>
</dbReference>
<evidence type="ECO:0000256" key="6">
    <source>
        <dbReference type="SAM" id="MobiDB-lite"/>
    </source>
</evidence>
<dbReference type="CDD" id="cd00067">
    <property type="entry name" value="GAL4"/>
    <property type="match status" value="1"/>
</dbReference>
<evidence type="ECO:0000256" key="4">
    <source>
        <dbReference type="ARBA" id="ARBA00023163"/>
    </source>
</evidence>
<sequence length="1006" mass="111248">MSGGLHYPLSSNRTAYASTDHSQTYPSAPANPQYQYSYPTRSAAFDTNHHGRIDAPGTSSSLSGMFHHADHDPQQQYARPAHPPDAYSHPQSHGQQREHVWQYPHPVADAPRARFDHPSLDTGLAREYQSSIAHASVGSTSHGHNILANPSPTSHRPTASASGTGRSRREKPRLELAPDQPLTTQGKARTRVYVACVQCRGRKIRCDGAKPICHNCSRRTENPHICTYDAAPKRRGPDKVPGARQRSAGSTGDKPPRRRRRPQTQDGTDQLFAASQSVPVSPADAKSHPFSPTAHTFIGDAPAPHPDNLTIIQETGPGQYTRHRQGMPESDRGSIPGGVLSHYPHSHSLTQAAAYEVLSLGSPLSDTPPVTVGYPAGARKPREPPLGLTTVANHPYGYDVRSAGAEDDKRVAIATDPGLQFTRETWWDALLFLYASDDGSGVPFDTSPTTRPGVREATTARVTADLRFIFRASPHWLHFINLPRFFGSLLDPHARHSIQPSLILGALALSTFFRSREGELGSKGRDRAMSLRDQAQTAWLLAFFEICAHPLHSTARVRSSMDWLDSLLRSLNLLALDAGNPLASVFTSAVPTVPSRSSRRLRRPSPARIPSSQAQRSPIDSQSMTVLEWTPIAPHPPMTLPSTPHFTDAQIITAHTQPPTQTYPPSHPYAETQPSGAANFSSCHCITFTLGHSWDMVQEFAPLWDMTPTWQNEWTESDIRREECRRLVWSSVILSAGHSSYTAARSEDDVQQLYLMDPRNYALLFPGESLDHVDDAPDTPPPSKDSVWALYMRAMLLWNSCIRIRTDSSIPDADKAQFALSAWAEIDTIEDALGRHTCGIERSFLFQGRELLFNARMVIAHEFQRCLPQSTQHDTLLFYRQKAEEWLAHQAALAKRLAHADYGSVTGLPTADLTKRPFLLFWFMGLIERALTLWSYDRSLVFALDVAKALSQPVEYLMTLWPCAEQRRRWDGLQGKLNNSVFAAAVPGPPSAPAVAIPQPPPPVLT</sequence>
<dbReference type="PANTHER" id="PTHR47338:SF5">
    <property type="entry name" value="ZN(II)2CYS6 TRANSCRIPTION FACTOR (EUROFUNG)"/>
    <property type="match status" value="1"/>
</dbReference>
<keyword evidence="5" id="KW-0539">Nucleus</keyword>
<evidence type="ECO:0000256" key="3">
    <source>
        <dbReference type="ARBA" id="ARBA00023015"/>
    </source>
</evidence>
<dbReference type="EMBL" id="AYKW01000069">
    <property type="protein sequence ID" value="PIL22521.1"/>
    <property type="molecule type" value="Genomic_DNA"/>
</dbReference>
<dbReference type="SUPFAM" id="SSF57701">
    <property type="entry name" value="Zn2/Cys6 DNA-binding domain"/>
    <property type="match status" value="1"/>
</dbReference>
<organism evidence="8 9">
    <name type="scientific">Ganoderma sinense ZZ0214-1</name>
    <dbReference type="NCBI Taxonomy" id="1077348"/>
    <lineage>
        <taxon>Eukaryota</taxon>
        <taxon>Fungi</taxon>
        <taxon>Dikarya</taxon>
        <taxon>Basidiomycota</taxon>
        <taxon>Agaricomycotina</taxon>
        <taxon>Agaricomycetes</taxon>
        <taxon>Polyporales</taxon>
        <taxon>Polyporaceae</taxon>
        <taxon>Ganoderma</taxon>
    </lineage>
</organism>
<dbReference type="AlphaFoldDB" id="A0A2G8RLZ2"/>
<keyword evidence="3" id="KW-0805">Transcription regulation</keyword>
<comment type="caution">
    <text evidence="8">The sequence shown here is derived from an EMBL/GenBank/DDBJ whole genome shotgun (WGS) entry which is preliminary data.</text>
</comment>
<dbReference type="GO" id="GO:0000981">
    <property type="term" value="F:DNA-binding transcription factor activity, RNA polymerase II-specific"/>
    <property type="evidence" value="ECO:0007669"/>
    <property type="project" value="InterPro"/>
</dbReference>
<feature type="region of interest" description="Disordered" evidence="6">
    <location>
        <begin position="136"/>
        <end position="187"/>
    </location>
</feature>
<accession>A0A2G8RLZ2</accession>
<evidence type="ECO:0000256" key="5">
    <source>
        <dbReference type="ARBA" id="ARBA00023242"/>
    </source>
</evidence>
<dbReference type="STRING" id="1077348.A0A2G8RLZ2"/>
<feature type="region of interest" description="Disordered" evidence="6">
    <location>
        <begin position="593"/>
        <end position="621"/>
    </location>
</feature>
<dbReference type="SMART" id="SM00066">
    <property type="entry name" value="GAL4"/>
    <property type="match status" value="1"/>
</dbReference>
<feature type="compositionally biased region" description="Polar residues" evidence="6">
    <location>
        <begin position="264"/>
        <end position="279"/>
    </location>
</feature>
<dbReference type="OrthoDB" id="2123952at2759"/>
<protein>
    <submittedName>
        <fullName evidence="8">Transcription factor</fullName>
    </submittedName>
</protein>
<feature type="region of interest" description="Disordered" evidence="6">
    <location>
        <begin position="227"/>
        <end position="307"/>
    </location>
</feature>
<keyword evidence="2" id="KW-0479">Metal-binding</keyword>
<evidence type="ECO:0000313" key="9">
    <source>
        <dbReference type="Proteomes" id="UP000230002"/>
    </source>
</evidence>
<dbReference type="Proteomes" id="UP000230002">
    <property type="component" value="Unassembled WGS sequence"/>
</dbReference>
<feature type="compositionally biased region" description="Polar residues" evidence="6">
    <location>
        <begin position="136"/>
        <end position="165"/>
    </location>
</feature>